<feature type="region of interest" description="Disordered" evidence="1">
    <location>
        <begin position="71"/>
        <end position="101"/>
    </location>
</feature>
<dbReference type="Proteomes" id="UP000032702">
    <property type="component" value="Unassembled WGS sequence"/>
</dbReference>
<organism evidence="2 3">
    <name type="scientific">Stigmatella aurantiaca (strain DW4/3-1)</name>
    <dbReference type="NCBI Taxonomy" id="378806"/>
    <lineage>
        <taxon>Bacteria</taxon>
        <taxon>Pseudomonadati</taxon>
        <taxon>Myxococcota</taxon>
        <taxon>Myxococcia</taxon>
        <taxon>Myxococcales</taxon>
        <taxon>Cystobacterineae</taxon>
        <taxon>Archangiaceae</taxon>
        <taxon>Stigmatella</taxon>
    </lineage>
</organism>
<evidence type="ECO:0000313" key="3">
    <source>
        <dbReference type="Proteomes" id="UP000032702"/>
    </source>
</evidence>
<protein>
    <submittedName>
        <fullName evidence="2">Uncharacterized protein</fullName>
    </submittedName>
</protein>
<feature type="region of interest" description="Disordered" evidence="1">
    <location>
        <begin position="160"/>
        <end position="215"/>
    </location>
</feature>
<proteinExistence type="predicted"/>
<name>Q09D80_STIAD</name>
<comment type="caution">
    <text evidence="2">The sequence shown here is derived from an EMBL/GenBank/DDBJ whole genome shotgun (WGS) entry which is preliminary data.</text>
</comment>
<feature type="compositionally biased region" description="Basic and acidic residues" evidence="1">
    <location>
        <begin position="163"/>
        <end position="198"/>
    </location>
</feature>
<accession>Q09D80</accession>
<sequence>MNLGVGLGHQNIAIGRDIEVARVDQARGEALHREAFGQRALVFGPAQHLAELAHRVRGVRCRELHRPRPSLHLIRRPGGPLGAPQHPAPQQPRDSQSTHSVHGSGAFSCACACATASGVLSGWRWCWAWGSPRCPARTRDSIQFLERLIRQRAFSGGEVFPQVRDRRGAGDQKDVGRAAKQPGKRDLHGGGTETRRDSGQGGRLQGGESAEWEERHVGDAVARKAVDQGIVGPMRQIVLVLHADDGGDPASLRDLRGGDVAQADVAHQPLLLEPGQHREWRLDGALCGSMSAEHEAQVHHVEGLQAQVAQVVVDRLSQLLGGEGREPGAILAPPGADLGDDDEIAGIGRERFADQPVRDVRAVVVAGVDVVDPARDRLAQHGQRRAVILGRAEHAGPRELHGAIAEPLHGAASEGECAGQVNLGHVFSFETTQIGAARARDNGVQSARAVRNGEQ</sequence>
<feature type="compositionally biased region" description="Polar residues" evidence="1">
    <location>
        <begin position="92"/>
        <end position="101"/>
    </location>
</feature>
<dbReference type="AlphaFoldDB" id="Q09D80"/>
<reference evidence="2 3" key="1">
    <citation type="submission" date="2006-04" db="EMBL/GenBank/DDBJ databases">
        <authorList>
            <person name="Nierman W.C."/>
        </authorList>
    </citation>
    <scope>NUCLEOTIDE SEQUENCE [LARGE SCALE GENOMIC DNA]</scope>
    <source>
        <strain evidence="2 3">DW4/3-1</strain>
    </source>
</reference>
<evidence type="ECO:0000313" key="2">
    <source>
        <dbReference type="EMBL" id="EAU69609.1"/>
    </source>
</evidence>
<evidence type="ECO:0000256" key="1">
    <source>
        <dbReference type="SAM" id="MobiDB-lite"/>
    </source>
</evidence>
<gene>
    <name evidence="2" type="ORF">STIAU_2984</name>
</gene>
<dbReference type="EMBL" id="AAMD01000004">
    <property type="protein sequence ID" value="EAU69609.1"/>
    <property type="molecule type" value="Genomic_DNA"/>
</dbReference>